<dbReference type="PROSITE" id="PS50102">
    <property type="entry name" value="RRM"/>
    <property type="match status" value="1"/>
</dbReference>
<dbReference type="PANTHER" id="PTHR23295">
    <property type="entry name" value="NUCLEAR RECEPTOR COACTIVATOR 5-RELATED"/>
    <property type="match status" value="1"/>
</dbReference>
<dbReference type="AlphaFoldDB" id="A0A9Q0BQR8"/>
<gene>
    <name evidence="5" type="ORF">M5D96_005389</name>
</gene>
<organism evidence="5 6">
    <name type="scientific">Drosophila gunungcola</name>
    <name type="common">fruit fly</name>
    <dbReference type="NCBI Taxonomy" id="103775"/>
    <lineage>
        <taxon>Eukaryota</taxon>
        <taxon>Metazoa</taxon>
        <taxon>Ecdysozoa</taxon>
        <taxon>Arthropoda</taxon>
        <taxon>Hexapoda</taxon>
        <taxon>Insecta</taxon>
        <taxon>Pterygota</taxon>
        <taxon>Neoptera</taxon>
        <taxon>Endopterygota</taxon>
        <taxon>Diptera</taxon>
        <taxon>Brachycera</taxon>
        <taxon>Muscomorpha</taxon>
        <taxon>Ephydroidea</taxon>
        <taxon>Drosophilidae</taxon>
        <taxon>Drosophila</taxon>
        <taxon>Sophophora</taxon>
    </lineage>
</organism>
<accession>A0A9Q0BQR8</accession>
<feature type="transmembrane region" description="Helical" evidence="3">
    <location>
        <begin position="13"/>
        <end position="34"/>
    </location>
</feature>
<keyword evidence="6" id="KW-1185">Reference proteome</keyword>
<evidence type="ECO:0000256" key="2">
    <source>
        <dbReference type="PROSITE-ProRule" id="PRU00176"/>
    </source>
</evidence>
<keyword evidence="3" id="KW-0812">Transmembrane</keyword>
<dbReference type="Gene3D" id="3.30.70.330">
    <property type="match status" value="1"/>
</dbReference>
<dbReference type="Proteomes" id="UP001059596">
    <property type="component" value="Unassembled WGS sequence"/>
</dbReference>
<dbReference type="PANTHER" id="PTHR23295:SF6">
    <property type="entry name" value="NEOSIN, ISOFORM A"/>
    <property type="match status" value="1"/>
</dbReference>
<keyword evidence="3" id="KW-1133">Transmembrane helix</keyword>
<evidence type="ECO:0000313" key="6">
    <source>
        <dbReference type="Proteomes" id="UP001059596"/>
    </source>
</evidence>
<evidence type="ECO:0000259" key="4">
    <source>
        <dbReference type="PROSITE" id="PS50102"/>
    </source>
</evidence>
<name>A0A9Q0BQR8_9MUSC</name>
<dbReference type="InterPro" id="IPR035979">
    <property type="entry name" value="RBD_domain_sf"/>
</dbReference>
<dbReference type="Pfam" id="PF00076">
    <property type="entry name" value="RRM_1"/>
    <property type="match status" value="1"/>
</dbReference>
<dbReference type="GO" id="GO:0003723">
    <property type="term" value="F:RNA binding"/>
    <property type="evidence" value="ECO:0007669"/>
    <property type="project" value="UniProtKB-UniRule"/>
</dbReference>
<dbReference type="InterPro" id="IPR036621">
    <property type="entry name" value="Anticodon-bd_dom_sf"/>
</dbReference>
<evidence type="ECO:0000256" key="3">
    <source>
        <dbReference type="SAM" id="Phobius"/>
    </source>
</evidence>
<comment type="caution">
    <text evidence="5">The sequence shown here is derived from an EMBL/GenBank/DDBJ whole genome shotgun (WGS) entry which is preliminary data.</text>
</comment>
<dbReference type="InterPro" id="IPR012677">
    <property type="entry name" value="Nucleotide-bd_a/b_plait_sf"/>
</dbReference>
<keyword evidence="1 2" id="KW-0694">RNA-binding</keyword>
<dbReference type="SUPFAM" id="SSF54928">
    <property type="entry name" value="RNA-binding domain, RBD"/>
    <property type="match status" value="1"/>
</dbReference>
<evidence type="ECO:0000313" key="5">
    <source>
        <dbReference type="EMBL" id="KAI8041137.1"/>
    </source>
</evidence>
<evidence type="ECO:0000256" key="1">
    <source>
        <dbReference type="ARBA" id="ARBA00022884"/>
    </source>
</evidence>
<proteinExistence type="predicted"/>
<dbReference type="SUPFAM" id="SSF52954">
    <property type="entry name" value="Class II aaRS ABD-related"/>
    <property type="match status" value="1"/>
</dbReference>
<dbReference type="EMBL" id="JAMKOV010000003">
    <property type="protein sequence ID" value="KAI8041137.1"/>
    <property type="molecule type" value="Genomic_DNA"/>
</dbReference>
<dbReference type="FunFam" id="3.30.70.330:FF:001139">
    <property type="entry name" value="EG:BACR42I17.12 protein"/>
    <property type="match status" value="1"/>
</dbReference>
<reference evidence="5" key="1">
    <citation type="journal article" date="2023" name="Genome Biol. Evol.">
        <title>Long-read-based Genome Assembly of Drosophila gunungcola Reveals Fewer Chemosensory Genes in Flower-breeding Species.</title>
        <authorList>
            <person name="Negi A."/>
            <person name="Liao B.Y."/>
            <person name="Yeh S.D."/>
        </authorList>
    </citation>
    <scope>NUCLEOTIDE SEQUENCE</scope>
    <source>
        <strain evidence="5">Sukarami</strain>
    </source>
</reference>
<sequence>MILLPCDIHKRDISAQLCLVTLIFLSKFLVTSFLGPEKHSNMSDPGNAGYNITKDPALAKSRIFVGNLPICTREELVSICQPYGKVLGSMVQKNYGFVQFESEELANKAASALHKSTFKQNMLTVRNASIKAKAANANAKRNPMQGAQVTVQGGIVMSAAAAAAGQPLINDCEIIVVNRENYYIEERLRNAGMRVDVLFPNEDVMLGKVLANISSRGCLYAVLVTPQHEEHNSITVNILYGVPAEHRNMPLEDAITLVATDFRLKKQRDAVALPAVAVIHKGQRRHPEQMQELLERLADNHPLTASQYEAPDPEIELQKKILSIMNKPAVTEISCELMYPTFEAVKEDKRLMELLGDERVMAALESVYNSDLKQTIAEFL</sequence>
<dbReference type="InterPro" id="IPR052600">
    <property type="entry name" value="Nuc_rcpt_coact/corep"/>
</dbReference>
<dbReference type="SMART" id="SM00360">
    <property type="entry name" value="RRM"/>
    <property type="match status" value="1"/>
</dbReference>
<protein>
    <recommendedName>
        <fullName evidence="4">RRM domain-containing protein</fullName>
    </recommendedName>
</protein>
<keyword evidence="3" id="KW-0472">Membrane</keyword>
<dbReference type="Gene3D" id="3.40.50.800">
    <property type="entry name" value="Anticodon-binding domain"/>
    <property type="match status" value="1"/>
</dbReference>
<dbReference type="InterPro" id="IPR000504">
    <property type="entry name" value="RRM_dom"/>
</dbReference>
<feature type="domain" description="RRM" evidence="4">
    <location>
        <begin position="61"/>
        <end position="130"/>
    </location>
</feature>